<accession>A0A7D5QEV8</accession>
<dbReference type="GeneID" id="56038872"/>
<keyword evidence="3" id="KW-1185">Reference proteome</keyword>
<dbReference type="RefSeq" id="WP_179269626.1">
    <property type="nucleotide sequence ID" value="NZ_CP058579.1"/>
</dbReference>
<feature type="transmembrane region" description="Helical" evidence="1">
    <location>
        <begin position="120"/>
        <end position="143"/>
    </location>
</feature>
<keyword evidence="1" id="KW-0812">Transmembrane</keyword>
<evidence type="ECO:0000256" key="1">
    <source>
        <dbReference type="SAM" id="Phobius"/>
    </source>
</evidence>
<name>A0A7D5QEV8_9EURY</name>
<reference evidence="2 3" key="1">
    <citation type="submission" date="2020-06" db="EMBL/GenBank/DDBJ databases">
        <title>NJ-3-1, isolated from saline soil.</title>
        <authorList>
            <person name="Cui H.L."/>
            <person name="Shi X."/>
        </authorList>
    </citation>
    <scope>NUCLEOTIDE SEQUENCE [LARGE SCALE GENOMIC DNA]</scope>
    <source>
        <strain evidence="2 3">NJ-3-1</strain>
    </source>
</reference>
<dbReference type="Proteomes" id="UP000509626">
    <property type="component" value="Chromosome"/>
</dbReference>
<dbReference type="EMBL" id="CP058579">
    <property type="protein sequence ID" value="QLG63041.1"/>
    <property type="molecule type" value="Genomic_DNA"/>
</dbReference>
<feature type="transmembrane region" description="Helical" evidence="1">
    <location>
        <begin position="21"/>
        <end position="47"/>
    </location>
</feature>
<feature type="transmembrane region" description="Helical" evidence="1">
    <location>
        <begin position="86"/>
        <end position="108"/>
    </location>
</feature>
<dbReference type="AlphaFoldDB" id="A0A7D5QEV8"/>
<protein>
    <submittedName>
        <fullName evidence="2">Uncharacterized protein</fullName>
    </submittedName>
</protein>
<dbReference type="OrthoDB" id="330873at2157"/>
<dbReference type="KEGG" id="halu:HUG12_15395"/>
<keyword evidence="1" id="KW-0472">Membrane</keyword>
<evidence type="ECO:0000313" key="2">
    <source>
        <dbReference type="EMBL" id="QLG63041.1"/>
    </source>
</evidence>
<evidence type="ECO:0000313" key="3">
    <source>
        <dbReference type="Proteomes" id="UP000509626"/>
    </source>
</evidence>
<sequence>MDTAVRAASGGSPSTRWSAYAGLYTFVCGTAIAFLLSDVLVPFGAVIGLPTRFPMVTLASPALVVGTAVWWTLVERRDSYTYPYGGVFGSVTALLTGCLWVVGFASVWGVEMLTAGMVPVLVAFVLGAAATAGLLAGLPLMYARCRLGDRPSRGTSGSRSRHG</sequence>
<proteinExistence type="predicted"/>
<keyword evidence="1" id="KW-1133">Transmembrane helix</keyword>
<organism evidence="2 3">
    <name type="scientific">Halorarum salinum</name>
    <dbReference type="NCBI Taxonomy" id="2743089"/>
    <lineage>
        <taxon>Archaea</taxon>
        <taxon>Methanobacteriati</taxon>
        <taxon>Methanobacteriota</taxon>
        <taxon>Stenosarchaea group</taxon>
        <taxon>Halobacteria</taxon>
        <taxon>Halobacteriales</taxon>
        <taxon>Haloferacaceae</taxon>
        <taxon>Halorarum</taxon>
    </lineage>
</organism>
<feature type="transmembrane region" description="Helical" evidence="1">
    <location>
        <begin position="53"/>
        <end position="74"/>
    </location>
</feature>
<gene>
    <name evidence="2" type="ORF">HUG12_15395</name>
</gene>